<dbReference type="GO" id="GO:0006749">
    <property type="term" value="P:glutathione metabolic process"/>
    <property type="evidence" value="ECO:0007669"/>
    <property type="project" value="TreeGrafter"/>
</dbReference>
<keyword evidence="7" id="KW-0547">Nucleotide-binding</keyword>
<sequence length="529" mass="57803">MLNTLLTASEKQTCKALFRCLLFAFRRFILASSIVDYDLIVLGGGSGGLSCSKAARDCGARVALVDAVAPSPHGTTWGIGGTCANVGCIPKKLIHHAGIVGKEVRLSIEGETLVNVVNDRVKANSWIYRVQLNEKGVKLYTAFASFIDNTTVKTVSADKKRTETLLRAPYIVIATGLRPRYPAIPGAEHGITTDDLFWSKKSPEKTLVVGANYVALESAGMLADLGHPVDLLIRSRPLKNISTYVRCYVNTRCTTGITTDDLFWSKKSPEKTLVVGANYVALESAGMLADLGHPVDLLIRSRPLKKFDQDCVKFVMEALKQHGVNIIYGKEVGKVEQDGDKKKVTFTEVSNRESVSGDVYDTILWAMGRDPQHSSLNLSAAGVRADPSTNRIVVGKDDRTSAINIFAIGDVALGRPELTPTAIRSGYLLAQRLFNGGKELMDYTHVPTTLFTPLELGTVGHTEEEASELFGAGNVEVYHSHFAPFEYVIPQDQDTALCYAKHLNLSQKCRFLKANLKTLLLHIGIVWGY</sequence>
<dbReference type="Pfam" id="PF02852">
    <property type="entry name" value="Pyr_redox_dim"/>
    <property type="match status" value="1"/>
</dbReference>
<dbReference type="InterPro" id="IPR023753">
    <property type="entry name" value="FAD/NAD-binding_dom"/>
</dbReference>
<feature type="disulfide bond" description="Redox-active" evidence="8">
    <location>
        <begin position="83"/>
        <end position="88"/>
    </location>
</feature>
<dbReference type="PRINTS" id="PR00411">
    <property type="entry name" value="PNDRDTASEI"/>
</dbReference>
<evidence type="ECO:0000256" key="5">
    <source>
        <dbReference type="ARBA" id="ARBA00023157"/>
    </source>
</evidence>
<dbReference type="InterPro" id="IPR001100">
    <property type="entry name" value="Pyr_nuc-diS_OxRdtase"/>
</dbReference>
<evidence type="ECO:0000259" key="11">
    <source>
        <dbReference type="Pfam" id="PF07992"/>
    </source>
</evidence>
<feature type="domain" description="Pyridine nucleotide-disulphide oxidoreductase dimerisation" evidence="10">
    <location>
        <begin position="446"/>
        <end position="496"/>
    </location>
</feature>
<dbReference type="SUPFAM" id="SSF51905">
    <property type="entry name" value="FAD/NAD(P)-binding domain"/>
    <property type="match status" value="2"/>
</dbReference>
<evidence type="ECO:0000256" key="6">
    <source>
        <dbReference type="ARBA" id="ARBA00023284"/>
    </source>
</evidence>
<feature type="binding site" evidence="7">
    <location>
        <position position="92"/>
    </location>
    <ligand>
        <name>FAD</name>
        <dbReference type="ChEBI" id="CHEBI:57692"/>
    </ligand>
</feature>
<dbReference type="GO" id="GO:0005829">
    <property type="term" value="C:cytosol"/>
    <property type="evidence" value="ECO:0007669"/>
    <property type="project" value="TreeGrafter"/>
</dbReference>
<dbReference type="PRINTS" id="PR00368">
    <property type="entry name" value="FADPNR"/>
</dbReference>
<evidence type="ECO:0000313" key="12">
    <source>
        <dbReference type="EMBL" id="KHJ98088.1"/>
    </source>
</evidence>
<dbReference type="Proteomes" id="UP000053660">
    <property type="component" value="Unassembled WGS sequence"/>
</dbReference>
<keyword evidence="4 9" id="KW-0560">Oxidoreductase</keyword>
<dbReference type="PANTHER" id="PTHR42737">
    <property type="entry name" value="GLUTATHIONE REDUCTASE"/>
    <property type="match status" value="1"/>
</dbReference>
<protein>
    <submittedName>
        <fullName evidence="12">Thioredoxin and glutathione reductase</fullName>
    </submittedName>
</protein>
<dbReference type="Pfam" id="PF07992">
    <property type="entry name" value="Pyr_redox_2"/>
    <property type="match status" value="2"/>
</dbReference>
<feature type="domain" description="FAD/NAD(P)-binding" evidence="11">
    <location>
        <begin position="37"/>
        <end position="238"/>
    </location>
</feature>
<keyword evidence="3 7" id="KW-0274">FAD</keyword>
<dbReference type="PROSITE" id="PS00076">
    <property type="entry name" value="PYRIDINE_REDOX_1"/>
    <property type="match status" value="1"/>
</dbReference>
<keyword evidence="2 9" id="KW-0285">Flavoprotein</keyword>
<comment type="cofactor">
    <cofactor evidence="7">
        <name>FAD</name>
        <dbReference type="ChEBI" id="CHEBI:57692"/>
    </cofactor>
    <text evidence="7">Binds 1 FAD per subunit.</text>
</comment>
<keyword evidence="7" id="KW-0520">NAD</keyword>
<evidence type="ECO:0000256" key="8">
    <source>
        <dbReference type="PIRSR" id="PIRSR000350-4"/>
    </source>
</evidence>
<dbReference type="PANTHER" id="PTHR42737:SF7">
    <property type="entry name" value="THIOREDOXIN-DISULFIDE REDUCTASE"/>
    <property type="match status" value="1"/>
</dbReference>
<feature type="domain" description="FAD/NAD(P)-binding" evidence="11">
    <location>
        <begin position="257"/>
        <end position="426"/>
    </location>
</feature>
<dbReference type="EMBL" id="KN549358">
    <property type="protein sequence ID" value="KHJ98088.1"/>
    <property type="molecule type" value="Genomic_DNA"/>
</dbReference>
<dbReference type="FunFam" id="3.50.50.60:FF:000012">
    <property type="entry name" value="Thioredoxin reductase 1, cytoplasmic"/>
    <property type="match status" value="1"/>
</dbReference>
<evidence type="ECO:0000256" key="3">
    <source>
        <dbReference type="ARBA" id="ARBA00022827"/>
    </source>
</evidence>
<evidence type="ECO:0000256" key="2">
    <source>
        <dbReference type="ARBA" id="ARBA00022630"/>
    </source>
</evidence>
<dbReference type="GO" id="GO:0050660">
    <property type="term" value="F:flavin adenine dinucleotide binding"/>
    <property type="evidence" value="ECO:0007669"/>
    <property type="project" value="InterPro"/>
</dbReference>
<keyword evidence="5" id="KW-1015">Disulfide bond</keyword>
<feature type="binding site" evidence="7">
    <location>
        <position position="410"/>
    </location>
    <ligand>
        <name>FAD</name>
        <dbReference type="ChEBI" id="CHEBI:57692"/>
    </ligand>
</feature>
<dbReference type="InterPro" id="IPR046952">
    <property type="entry name" value="GSHR/TRXR-like"/>
</dbReference>
<gene>
    <name evidence="12" type="ORF">OESDEN_01931</name>
</gene>
<evidence type="ECO:0000256" key="9">
    <source>
        <dbReference type="RuleBase" id="RU003691"/>
    </source>
</evidence>
<dbReference type="OrthoDB" id="5956163at2759"/>
<reference evidence="12 13" key="1">
    <citation type="submission" date="2014-03" db="EMBL/GenBank/DDBJ databases">
        <title>Draft genome of the hookworm Oesophagostomum dentatum.</title>
        <authorList>
            <person name="Mitreva M."/>
        </authorList>
    </citation>
    <scope>NUCLEOTIDE SEQUENCE [LARGE SCALE GENOMIC DNA]</scope>
    <source>
        <strain evidence="12 13">OD-Hann</strain>
    </source>
</reference>
<name>A0A0B1TKM4_OESDE</name>
<dbReference type="PIRSF" id="PIRSF000350">
    <property type="entry name" value="Mercury_reductase_MerA"/>
    <property type="match status" value="1"/>
</dbReference>
<evidence type="ECO:0000256" key="1">
    <source>
        <dbReference type="ARBA" id="ARBA00007532"/>
    </source>
</evidence>
<evidence type="ECO:0000256" key="4">
    <source>
        <dbReference type="ARBA" id="ARBA00023002"/>
    </source>
</evidence>
<evidence type="ECO:0000313" key="13">
    <source>
        <dbReference type="Proteomes" id="UP000053660"/>
    </source>
</evidence>
<comment type="similarity">
    <text evidence="1 9">Belongs to the class-I pyridine nucleotide-disulfide oxidoreductase family.</text>
</comment>
<organism evidence="12 13">
    <name type="scientific">Oesophagostomum dentatum</name>
    <name type="common">Nodular worm</name>
    <dbReference type="NCBI Taxonomy" id="61180"/>
    <lineage>
        <taxon>Eukaryota</taxon>
        <taxon>Metazoa</taxon>
        <taxon>Ecdysozoa</taxon>
        <taxon>Nematoda</taxon>
        <taxon>Chromadorea</taxon>
        <taxon>Rhabditida</taxon>
        <taxon>Rhabditina</taxon>
        <taxon>Rhabditomorpha</taxon>
        <taxon>Strongyloidea</taxon>
        <taxon>Strongylidae</taxon>
        <taxon>Oesophagostomum</taxon>
    </lineage>
</organism>
<dbReference type="GO" id="GO:0005739">
    <property type="term" value="C:mitochondrion"/>
    <property type="evidence" value="ECO:0007669"/>
    <property type="project" value="TreeGrafter"/>
</dbReference>
<feature type="binding site" evidence="7">
    <location>
        <position position="368"/>
    </location>
    <ligand>
        <name>NAD(+)</name>
        <dbReference type="ChEBI" id="CHEBI:57540"/>
    </ligand>
</feature>
<keyword evidence="6 9" id="KW-0676">Redox-active center</keyword>
<evidence type="ECO:0000256" key="7">
    <source>
        <dbReference type="PIRSR" id="PIRSR000350-3"/>
    </source>
</evidence>
<dbReference type="GO" id="GO:0034599">
    <property type="term" value="P:cellular response to oxidative stress"/>
    <property type="evidence" value="ECO:0007669"/>
    <property type="project" value="TreeGrafter"/>
</dbReference>
<feature type="binding site" evidence="7">
    <location>
        <begin position="210"/>
        <end position="217"/>
    </location>
    <ligand>
        <name>NAD(+)</name>
        <dbReference type="ChEBI" id="CHEBI:57540"/>
    </ligand>
</feature>
<dbReference type="InterPro" id="IPR012999">
    <property type="entry name" value="Pyr_OxRdtase_I_AS"/>
</dbReference>
<accession>A0A0B1TKM4</accession>
<proteinExistence type="inferred from homology"/>
<dbReference type="Gene3D" id="3.50.50.60">
    <property type="entry name" value="FAD/NAD(P)-binding domain"/>
    <property type="match status" value="2"/>
</dbReference>
<dbReference type="GO" id="GO:0004362">
    <property type="term" value="F:glutathione-disulfide reductase (NADPH) activity"/>
    <property type="evidence" value="ECO:0007669"/>
    <property type="project" value="TreeGrafter"/>
</dbReference>
<evidence type="ECO:0000259" key="10">
    <source>
        <dbReference type="Pfam" id="PF02852"/>
    </source>
</evidence>
<dbReference type="GO" id="GO:0045454">
    <property type="term" value="P:cell redox homeostasis"/>
    <property type="evidence" value="ECO:0007669"/>
    <property type="project" value="InterPro"/>
</dbReference>
<dbReference type="InterPro" id="IPR004099">
    <property type="entry name" value="Pyr_nucl-diS_OxRdtase_dimer"/>
</dbReference>
<dbReference type="InterPro" id="IPR036188">
    <property type="entry name" value="FAD/NAD-bd_sf"/>
</dbReference>
<dbReference type="AlphaFoldDB" id="A0A0B1TKM4"/>
<keyword evidence="13" id="KW-1185">Reference proteome</keyword>